<dbReference type="RefSeq" id="YP_010797067.1">
    <property type="nucleotide sequence ID" value="NC_076129.1"/>
</dbReference>
<keyword evidence="3" id="KW-1185">Reference proteome</keyword>
<protein>
    <submittedName>
        <fullName evidence="2">B49</fullName>
    </submittedName>
</protein>
<feature type="compositionally biased region" description="Basic and acidic residues" evidence="1">
    <location>
        <begin position="39"/>
        <end position="49"/>
    </location>
</feature>
<organism evidence="2 3">
    <name type="scientific">miniopterid betaherpesvirus 1</name>
    <dbReference type="NCBI Taxonomy" id="3070189"/>
    <lineage>
        <taxon>Viruses</taxon>
        <taxon>Duplodnaviria</taxon>
        <taxon>Heunggongvirae</taxon>
        <taxon>Peploviricota</taxon>
        <taxon>Herviviricetes</taxon>
        <taxon>Herpesvirales</taxon>
        <taxon>Orthoherpesviridae</taxon>
        <taxon>Betaherpesvirinae</taxon>
        <taxon>Quwivirus</taxon>
        <taxon>Quwivirus miniopteridbeta1</taxon>
    </lineage>
</organism>
<dbReference type="Proteomes" id="UP000103899">
    <property type="component" value="Segment"/>
</dbReference>
<evidence type="ECO:0000256" key="1">
    <source>
        <dbReference type="SAM" id="MobiDB-lite"/>
    </source>
</evidence>
<evidence type="ECO:0000313" key="3">
    <source>
        <dbReference type="Proteomes" id="UP000103899"/>
    </source>
</evidence>
<evidence type="ECO:0000313" key="2">
    <source>
        <dbReference type="EMBL" id="AFK83880.1"/>
    </source>
</evidence>
<dbReference type="Pfam" id="PF03117">
    <property type="entry name" value="Herpes_UL49_1"/>
    <property type="match status" value="1"/>
</dbReference>
<sequence>MPSRLRKSVCLLMGQLCRHDDGYHLELFLTGLTNGDGAESEHANPENARDAGSSAAAASAATPAASGGVCFSATGSRSTDNRPSSTMAVERPDGTCCVLNMFVTNKKFLSRELTDKMYYKFSGIWLNCDSGRRDGLSFQFKRIIMTKSFFVFLAYVYLIHCLHEVSSVVSLVGLTRTTWSETEARLCSYPPDRFEAMLDNMNLQHLNDLHRYVFGVEFRIPFPNQTSSPCIPLLRSKEYELEFDVPVLYEGSWRRRHPLAIGAHASSSLGEALRRRADCNPCGNPMYTMAKVIVERFCRTEAAYLIPVRVARASAEQNGRACGYAPRQLTDVEPRSLTKIISFALSVSLRNGLIGSLINLPVTCYCKTKCERYFVPGNLIAIVCKNCGHCLNLGKEKLHCGNGFSLNSMFYYRDRQEKSVIYSTHNESVHCSLCGSQYLSAEPTYEVRESSWCGASVCNVSWKAVTGSNSACTVYGKKSEFDVIVPCSSRTCYSTVVLRDVSTSRLLRLVSHSNDFACQFCHNVYRETCVDDETCDSPCRGCVVFLRFGCGRYRETIADNVN</sequence>
<dbReference type="InterPro" id="IPR004339">
    <property type="entry name" value="UL49"/>
</dbReference>
<reference evidence="2 3" key="1">
    <citation type="journal article" date="2012" name="J. Virol.">
        <title>A Novel Bat Herpesvirus Encodes Homologues of Major Histocompatibility Complex Classes I and II, C-Type Lectin, and a Unique Family of Immune-Related Genes.</title>
        <authorList>
            <person name="Zhang H."/>
            <person name="Todd S."/>
            <person name="Tachedjian M."/>
            <person name="Barr J.A."/>
            <person name="Luo M."/>
            <person name="Yu M."/>
            <person name="Marsh G.A."/>
            <person name="Crameri G."/>
            <person name="Wang L.F."/>
        </authorList>
    </citation>
    <scope>NUCLEOTIDE SEQUENCE [LARGE SCALE GENOMIC DNA]</scope>
    <source>
        <strain evidence="2">B7D8</strain>
    </source>
</reference>
<feature type="region of interest" description="Disordered" evidence="1">
    <location>
        <begin position="36"/>
        <end position="55"/>
    </location>
</feature>
<dbReference type="EMBL" id="JQ805139">
    <property type="protein sequence ID" value="AFK83880.1"/>
    <property type="molecule type" value="Genomic_DNA"/>
</dbReference>
<accession>I3VQ36</accession>
<dbReference type="KEGG" id="vg:80534770"/>
<dbReference type="GO" id="GO:0019033">
    <property type="term" value="C:viral tegument"/>
    <property type="evidence" value="ECO:0007669"/>
    <property type="project" value="InterPro"/>
</dbReference>
<name>I3VQ36_9BETA</name>
<proteinExistence type="predicted"/>
<dbReference type="GO" id="GO:0016032">
    <property type="term" value="P:viral process"/>
    <property type="evidence" value="ECO:0007669"/>
    <property type="project" value="InterPro"/>
</dbReference>
<dbReference type="GeneID" id="80534770"/>